<proteinExistence type="predicted"/>
<dbReference type="InterPro" id="IPR057743">
    <property type="entry name" value="Zfn_VAL1-3_N"/>
</dbReference>
<reference evidence="2 3" key="1">
    <citation type="submission" date="2020-12" db="EMBL/GenBank/DDBJ databases">
        <title>Concerted genomic and epigenomic changes stabilize Arabidopsis allopolyploids.</title>
        <authorList>
            <person name="Chen Z."/>
        </authorList>
    </citation>
    <scope>NUCLEOTIDE SEQUENCE [LARGE SCALE GENOMIC DNA]</scope>
    <source>
        <strain evidence="2">Allo738</strain>
        <tissue evidence="2">Leaf</tissue>
    </source>
</reference>
<dbReference type="PANTHER" id="PTHR46245:SF10">
    <property type="entry name" value="B3 DOMAIN-CONTAINING TRANSCRIPTION FACTOR VAL3"/>
    <property type="match status" value="1"/>
</dbReference>
<evidence type="ECO:0000259" key="1">
    <source>
        <dbReference type="Pfam" id="PF25813"/>
    </source>
</evidence>
<name>A0A8T2BMG2_9BRAS</name>
<evidence type="ECO:0000313" key="2">
    <source>
        <dbReference type="EMBL" id="KAG7584911.1"/>
    </source>
</evidence>
<gene>
    <name evidence="2" type="ORF">ISN45_Aa02g002950</name>
</gene>
<evidence type="ECO:0000313" key="3">
    <source>
        <dbReference type="Proteomes" id="UP000694240"/>
    </source>
</evidence>
<dbReference type="Pfam" id="PF25813">
    <property type="entry name" value="zf_VAL1_N"/>
    <property type="match status" value="1"/>
</dbReference>
<keyword evidence="3" id="KW-1185">Reference proteome</keyword>
<sequence length="253" mass="27751">MSSSSLSARFCFNHECLSSNSTIAVLVGVSVLAISSTLCDRCASAYEQGKFVTYFTKGLLERIHCGCIASASAYTLMDAGGIECLACARKKFALGPNFSPSPSFLFQSPISEKFKDLSINWSSSTRSNQISYQPPSCLDPSVLQFDFRNRGGNNEFSQPASKERVTACTMEKKRGMNDMIGKLMSENSKHYRVSPFPNVNVYHPLISLKEGPCGTQLAFPVPITTPIEKTGHSRLDGSNLWHTRNFSAKSLTQ</sequence>
<accession>A0A8T2BMG2</accession>
<comment type="caution">
    <text evidence="2">The sequence shown here is derived from an EMBL/GenBank/DDBJ whole genome shotgun (WGS) entry which is preliminary data.</text>
</comment>
<organism evidence="2 3">
    <name type="scientific">Arabidopsis thaliana x Arabidopsis arenosa</name>
    <dbReference type="NCBI Taxonomy" id="1240361"/>
    <lineage>
        <taxon>Eukaryota</taxon>
        <taxon>Viridiplantae</taxon>
        <taxon>Streptophyta</taxon>
        <taxon>Embryophyta</taxon>
        <taxon>Tracheophyta</taxon>
        <taxon>Spermatophyta</taxon>
        <taxon>Magnoliopsida</taxon>
        <taxon>eudicotyledons</taxon>
        <taxon>Gunneridae</taxon>
        <taxon>Pentapetalae</taxon>
        <taxon>rosids</taxon>
        <taxon>malvids</taxon>
        <taxon>Brassicales</taxon>
        <taxon>Brassicaceae</taxon>
        <taxon>Camelineae</taxon>
        <taxon>Arabidopsis</taxon>
    </lineage>
</organism>
<feature type="domain" description="VAL1-3 N-terminal zinc finger" evidence="1">
    <location>
        <begin position="62"/>
        <end position="92"/>
    </location>
</feature>
<dbReference type="Proteomes" id="UP000694240">
    <property type="component" value="Chromosome 7"/>
</dbReference>
<dbReference type="EMBL" id="JAEFBK010000007">
    <property type="protein sequence ID" value="KAG7584911.1"/>
    <property type="molecule type" value="Genomic_DNA"/>
</dbReference>
<protein>
    <recommendedName>
        <fullName evidence="1">VAL1-3 N-terminal zinc finger domain-containing protein</fullName>
    </recommendedName>
</protein>
<dbReference type="PANTHER" id="PTHR46245">
    <property type="entry name" value="B3 DOMAIN-CONTAINING PROTEIN OS07G0563300"/>
    <property type="match status" value="1"/>
</dbReference>
<dbReference type="AlphaFoldDB" id="A0A8T2BMG2"/>